<dbReference type="AlphaFoldDB" id="A0A9Q0KDD3"/>
<name>A0A9Q0KDD3_9MAGN</name>
<protein>
    <recommendedName>
        <fullName evidence="3">3-dehydroquinate dehydratase</fullName>
    </recommendedName>
</protein>
<dbReference type="GO" id="GO:0003855">
    <property type="term" value="F:3-dehydroquinate dehydratase activity"/>
    <property type="evidence" value="ECO:0007669"/>
    <property type="project" value="InterPro"/>
</dbReference>
<evidence type="ECO:0000313" key="2">
    <source>
        <dbReference type="Proteomes" id="UP001141806"/>
    </source>
</evidence>
<evidence type="ECO:0008006" key="3">
    <source>
        <dbReference type="Google" id="ProtNLM"/>
    </source>
</evidence>
<accession>A0A9Q0KDD3</accession>
<dbReference type="Proteomes" id="UP001141806">
    <property type="component" value="Unassembled WGS sequence"/>
</dbReference>
<reference evidence="1" key="1">
    <citation type="journal article" date="2023" name="Plant J.">
        <title>The genome of the king protea, Protea cynaroides.</title>
        <authorList>
            <person name="Chang J."/>
            <person name="Duong T.A."/>
            <person name="Schoeman C."/>
            <person name="Ma X."/>
            <person name="Roodt D."/>
            <person name="Barker N."/>
            <person name="Li Z."/>
            <person name="Van de Peer Y."/>
            <person name="Mizrachi E."/>
        </authorList>
    </citation>
    <scope>NUCLEOTIDE SEQUENCE</scope>
    <source>
        <tissue evidence="1">Young leaves</tissue>
    </source>
</reference>
<keyword evidence="2" id="KW-1185">Reference proteome</keyword>
<evidence type="ECO:0000313" key="1">
    <source>
        <dbReference type="EMBL" id="KAJ4968468.1"/>
    </source>
</evidence>
<comment type="caution">
    <text evidence="1">The sequence shown here is derived from an EMBL/GenBank/DDBJ whole genome shotgun (WGS) entry which is preliminary data.</text>
</comment>
<dbReference type="EMBL" id="JAMYWD010000006">
    <property type="protein sequence ID" value="KAJ4968468.1"/>
    <property type="molecule type" value="Genomic_DNA"/>
</dbReference>
<sequence length="176" mass="19825">MGQSVDEMLREIGKAKAGGADLVEVRLDYLSNFNPRQDIESPTLLFPEVEILYRTDSPFIDQQIGPSSTSDSEQLVWCKIEVVESLDLRPSSCEYPLSISAIRAVHCMSFSSGYSSNSLLMSIFFRDSFAEDRSVRKNSIKQFTSERSAYRTGLDYEGAHDSDLILLFEIEVSNRS</sequence>
<dbReference type="Pfam" id="PF01487">
    <property type="entry name" value="DHquinase_I"/>
    <property type="match status" value="1"/>
</dbReference>
<dbReference type="Gene3D" id="3.20.20.70">
    <property type="entry name" value="Aldolase class I"/>
    <property type="match status" value="1"/>
</dbReference>
<proteinExistence type="predicted"/>
<gene>
    <name evidence="1" type="ORF">NE237_015169</name>
</gene>
<dbReference type="InterPro" id="IPR001381">
    <property type="entry name" value="DHquinase_I"/>
</dbReference>
<dbReference type="OrthoDB" id="1600905at2759"/>
<organism evidence="1 2">
    <name type="scientific">Protea cynaroides</name>
    <dbReference type="NCBI Taxonomy" id="273540"/>
    <lineage>
        <taxon>Eukaryota</taxon>
        <taxon>Viridiplantae</taxon>
        <taxon>Streptophyta</taxon>
        <taxon>Embryophyta</taxon>
        <taxon>Tracheophyta</taxon>
        <taxon>Spermatophyta</taxon>
        <taxon>Magnoliopsida</taxon>
        <taxon>Proteales</taxon>
        <taxon>Proteaceae</taxon>
        <taxon>Protea</taxon>
    </lineage>
</organism>
<dbReference type="InterPro" id="IPR013785">
    <property type="entry name" value="Aldolase_TIM"/>
</dbReference>